<evidence type="ECO:0000313" key="5">
    <source>
        <dbReference type="EMBL" id="MDQ0196915.1"/>
    </source>
</evidence>
<comment type="caution">
    <text evidence="5">The sequence shown here is derived from an EMBL/GenBank/DDBJ whole genome shotgun (WGS) entry which is preliminary data.</text>
</comment>
<evidence type="ECO:0000256" key="2">
    <source>
        <dbReference type="ARBA" id="ARBA00022801"/>
    </source>
</evidence>
<feature type="domain" description="Nudix hydrolase" evidence="4">
    <location>
        <begin position="11"/>
        <end position="159"/>
    </location>
</feature>
<dbReference type="RefSeq" id="WP_307403463.1">
    <property type="nucleotide sequence ID" value="NZ_JAUSTW010000001.1"/>
</dbReference>
<dbReference type="EC" id="3.6.1.55" evidence="5"/>
<dbReference type="InterPro" id="IPR020084">
    <property type="entry name" value="NUDIX_hydrolase_CS"/>
</dbReference>
<gene>
    <name evidence="5" type="ORF">J2S10_000020</name>
</gene>
<dbReference type="PRINTS" id="PR00502">
    <property type="entry name" value="NUDIXFAMILY"/>
</dbReference>
<dbReference type="Gene3D" id="3.90.79.10">
    <property type="entry name" value="Nucleoside Triphosphate Pyrophosphohydrolase"/>
    <property type="match status" value="1"/>
</dbReference>
<dbReference type="InterPro" id="IPR020476">
    <property type="entry name" value="Nudix_hydrolase"/>
</dbReference>
<dbReference type="GO" id="GO:0035539">
    <property type="term" value="F:8-oxo-7,8-dihydrodeoxyguanosine triphosphate pyrophosphatase activity"/>
    <property type="evidence" value="ECO:0007669"/>
    <property type="project" value="UniProtKB-EC"/>
</dbReference>
<dbReference type="PROSITE" id="PS00893">
    <property type="entry name" value="NUDIX_BOX"/>
    <property type="match status" value="1"/>
</dbReference>
<keyword evidence="6" id="KW-1185">Reference proteome</keyword>
<dbReference type="EMBL" id="JAUSTW010000001">
    <property type="protein sequence ID" value="MDQ0196915.1"/>
    <property type="molecule type" value="Genomic_DNA"/>
</dbReference>
<dbReference type="InterPro" id="IPR014078">
    <property type="entry name" value="Nudix_YtkD"/>
</dbReference>
<name>A0ABT9XN01_9BACI</name>
<protein>
    <submittedName>
        <fullName evidence="5">8-oxo-dGTP diphosphatase</fullName>
        <ecNumber evidence="5">3.6.1.55</ecNumber>
    </submittedName>
</protein>
<dbReference type="Pfam" id="PF00293">
    <property type="entry name" value="NUDIX"/>
    <property type="match status" value="1"/>
</dbReference>
<proteinExistence type="inferred from homology"/>
<evidence type="ECO:0000256" key="1">
    <source>
        <dbReference type="ARBA" id="ARBA00005582"/>
    </source>
</evidence>
<evidence type="ECO:0000256" key="3">
    <source>
        <dbReference type="RuleBase" id="RU003476"/>
    </source>
</evidence>
<evidence type="ECO:0000259" key="4">
    <source>
        <dbReference type="PROSITE" id="PS51462"/>
    </source>
</evidence>
<keyword evidence="2 3" id="KW-0378">Hydrolase</keyword>
<organism evidence="5 6">
    <name type="scientific">Neobacillus ginsengisoli</name>
    <dbReference type="NCBI Taxonomy" id="904295"/>
    <lineage>
        <taxon>Bacteria</taxon>
        <taxon>Bacillati</taxon>
        <taxon>Bacillota</taxon>
        <taxon>Bacilli</taxon>
        <taxon>Bacillales</taxon>
        <taxon>Bacillaceae</taxon>
        <taxon>Neobacillus</taxon>
    </lineage>
</organism>
<dbReference type="SUPFAM" id="SSF55811">
    <property type="entry name" value="Nudix"/>
    <property type="match status" value="1"/>
</dbReference>
<dbReference type="InterPro" id="IPR000086">
    <property type="entry name" value="NUDIX_hydrolase_dom"/>
</dbReference>
<accession>A0ABT9XN01</accession>
<dbReference type="PANTHER" id="PTHR43736">
    <property type="entry name" value="ADP-RIBOSE PYROPHOSPHATASE"/>
    <property type="match status" value="1"/>
</dbReference>
<evidence type="ECO:0000313" key="6">
    <source>
        <dbReference type="Proteomes" id="UP001224122"/>
    </source>
</evidence>
<dbReference type="PROSITE" id="PS51462">
    <property type="entry name" value="NUDIX"/>
    <property type="match status" value="1"/>
</dbReference>
<sequence length="159" mass="18194">MKEFLDLYGNKVELSFLQCSFQEEAKHVLVICQYGEAWLLTNHKERGLEFPGGKMEIGESLDEAAQREVYEETGAILGKLQPIGSYRVTDCKGSFVKAIFWGKVIKLVDTNTFYETKGPILIKGDILQLRFGAEYSFIMKDPVVEECIKYIHELQSKKE</sequence>
<dbReference type="PANTHER" id="PTHR43736:SF1">
    <property type="entry name" value="DIHYDRONEOPTERIN TRIPHOSPHATE DIPHOSPHATASE"/>
    <property type="match status" value="1"/>
</dbReference>
<dbReference type="Proteomes" id="UP001224122">
    <property type="component" value="Unassembled WGS sequence"/>
</dbReference>
<comment type="similarity">
    <text evidence="1 3">Belongs to the Nudix hydrolase family.</text>
</comment>
<reference evidence="5 6" key="1">
    <citation type="submission" date="2023-07" db="EMBL/GenBank/DDBJ databases">
        <title>Genomic Encyclopedia of Type Strains, Phase IV (KMG-IV): sequencing the most valuable type-strain genomes for metagenomic binning, comparative biology and taxonomic classification.</title>
        <authorList>
            <person name="Goeker M."/>
        </authorList>
    </citation>
    <scope>NUCLEOTIDE SEQUENCE [LARGE SCALE GENOMIC DNA]</scope>
    <source>
        <strain evidence="5 6">DSM 27594</strain>
    </source>
</reference>
<dbReference type="NCBIfam" id="TIGR02705">
    <property type="entry name" value="nudix_YtkD"/>
    <property type="match status" value="1"/>
</dbReference>
<dbReference type="InterPro" id="IPR015797">
    <property type="entry name" value="NUDIX_hydrolase-like_dom_sf"/>
</dbReference>